<dbReference type="EMBL" id="HBUF01344584">
    <property type="protein sequence ID" value="CAG6707899.1"/>
    <property type="molecule type" value="Transcribed_RNA"/>
</dbReference>
<reference evidence="1" key="1">
    <citation type="submission" date="2021-05" db="EMBL/GenBank/DDBJ databases">
        <authorList>
            <person name="Alioto T."/>
            <person name="Alioto T."/>
            <person name="Gomez Garrido J."/>
        </authorList>
    </citation>
    <scope>NUCLEOTIDE SEQUENCE</scope>
</reference>
<evidence type="ECO:0000313" key="1">
    <source>
        <dbReference type="EMBL" id="CAG6707899.1"/>
    </source>
</evidence>
<dbReference type="EMBL" id="HBUF01344582">
    <property type="protein sequence ID" value="CAG6707895.1"/>
    <property type="molecule type" value="Transcribed_RNA"/>
</dbReference>
<organism evidence="1">
    <name type="scientific">Cacopsylla melanoneura</name>
    <dbReference type="NCBI Taxonomy" id="428564"/>
    <lineage>
        <taxon>Eukaryota</taxon>
        <taxon>Metazoa</taxon>
        <taxon>Ecdysozoa</taxon>
        <taxon>Arthropoda</taxon>
        <taxon>Hexapoda</taxon>
        <taxon>Insecta</taxon>
        <taxon>Pterygota</taxon>
        <taxon>Neoptera</taxon>
        <taxon>Paraneoptera</taxon>
        <taxon>Hemiptera</taxon>
        <taxon>Sternorrhyncha</taxon>
        <taxon>Psylloidea</taxon>
        <taxon>Psyllidae</taxon>
        <taxon>Psyllinae</taxon>
        <taxon>Cacopsylla</taxon>
    </lineage>
</organism>
<proteinExistence type="predicted"/>
<accession>A0A8D8XUP8</accession>
<name>A0A8D8XUP8_9HEMI</name>
<protein>
    <submittedName>
        <fullName evidence="1">Uncharacterized protein</fullName>
    </submittedName>
</protein>
<sequence>MEMLKGRHYCQHFPPGQNIKQDAEFANSFTNSGSVCKLLYKLNITWAQNIKQDSAIIDNGPASPEVTTTVATSYDDTIVGAASSSDPFVGAASVTGENTKQWNDTRRIESERSTNADLIYHELFRAFSTMKHDGGRLFNLFPEFALKPMFSLCTAMSFFI</sequence>
<dbReference type="AlphaFoldDB" id="A0A8D8XUP8"/>